<dbReference type="OMA" id="TTRALFF"/>
<dbReference type="SMR" id="G8BPV2"/>
<gene>
    <name evidence="10" type="primary">TPHA0B03630</name>
    <name evidence="10" type="ordered locus">TPHA_0B03630</name>
</gene>
<evidence type="ECO:0000313" key="11">
    <source>
        <dbReference type="Proteomes" id="UP000005666"/>
    </source>
</evidence>
<proteinExistence type="predicted"/>
<dbReference type="GO" id="GO:0006351">
    <property type="term" value="P:DNA-templated transcription"/>
    <property type="evidence" value="ECO:0007669"/>
    <property type="project" value="InterPro"/>
</dbReference>
<feature type="compositionally biased region" description="Low complexity" evidence="8">
    <location>
        <begin position="975"/>
        <end position="985"/>
    </location>
</feature>
<dbReference type="Pfam" id="PF00172">
    <property type="entry name" value="Zn_clus"/>
    <property type="match status" value="1"/>
</dbReference>
<dbReference type="CDD" id="cd12148">
    <property type="entry name" value="fungal_TF_MHR"/>
    <property type="match status" value="1"/>
</dbReference>
<dbReference type="GO" id="GO:0000978">
    <property type="term" value="F:RNA polymerase II cis-regulatory region sequence-specific DNA binding"/>
    <property type="evidence" value="ECO:0007669"/>
    <property type="project" value="TreeGrafter"/>
</dbReference>
<evidence type="ECO:0000256" key="7">
    <source>
        <dbReference type="SAM" id="Coils"/>
    </source>
</evidence>
<dbReference type="SMART" id="SM00906">
    <property type="entry name" value="Fungal_trans"/>
    <property type="match status" value="1"/>
</dbReference>
<feature type="compositionally biased region" description="Polar residues" evidence="8">
    <location>
        <begin position="635"/>
        <end position="671"/>
    </location>
</feature>
<name>G8BPV2_TETPH</name>
<dbReference type="STRING" id="1071381.G8BPV2"/>
<evidence type="ECO:0000256" key="8">
    <source>
        <dbReference type="SAM" id="MobiDB-lite"/>
    </source>
</evidence>
<evidence type="ECO:0000256" key="3">
    <source>
        <dbReference type="ARBA" id="ARBA00023015"/>
    </source>
</evidence>
<keyword evidence="1" id="KW-0479">Metal-binding</keyword>
<dbReference type="InterPro" id="IPR007219">
    <property type="entry name" value="XnlR_reg_dom"/>
</dbReference>
<keyword evidence="4" id="KW-0238">DNA-binding</keyword>
<sequence length="1429" mass="160084">MSYSSPNNNEEVRPAAIQDADKSSNISESAKNKIKRKRNRIPLSCTICRKRKVKCDKTHPHCNQCVKTGVQHLCHYMEQSWAEEVEKEISKDAELKQLRDRVKTLEETLAKVHLSSSYISPSTNTNTPDSITLSHNNSHLAILEENATNITNNDDDAIKNEDSPFSKYENDELDLTVQFDMLHLKNKGTVHLGATHWLAIMKGDPYLKLLWSQIFTMRERLGEWYNKKSLHQQKKKKGSLMKKSKSKKGKCPVDHKQIMSQSSKHVDMNNDINNINNGKIISTRPIRAPISPSDTTSNSASYLSNSQNRSTLMLPPALPNAEGSNLTHSQFSQLENNSQKCPVDHSKFKPIIQQRPNSPINSNKPGSPLPPLIQLPQTNPPFSDISYTMSNPQVMLRVCELLPPKSIISLYMDKFFKHIYAVIPIVDEQDFRKNINRILSLNTTTNFTPSTMSKENVSSLNITKISDYCNLGILLILMRLTWLSLPSNALKIDIGSKYNSFGIQAPSNISSIRIKEENLLFKYEPSIEALKLVRKNLIKFDELSSFSNNNVSLFTVQFAIFYKLYLQSGSDEAPGNNNSNSVNSIAGQDSETHQVLLSSITQMAFSCGLHRDPDNFPQLNSVADNSSGQSSNNNTTLDTLVQNSNHDPKGPTNSNASLTNDKNSTKTEQYNTTERFKHTWRKTWYYIISLDVQQSLSLGTPRLLRNIRDISDTKLPSASKIDYVPDIKELIIVKNFTLFFQIDLVIIAVLNHILNVSVAKRAKKSELDGLISSLKDLTHNKKSINEVLSTLIKKGLLYTSEGSVDANIDESYGLPSLETIIYQQQAKSKNNSSTSKSEQEKKIELPHESTTKAMLFFKHLTLRILLYLLNYILFTHYEPMGSENSTTRLLAKGYAQEALNYAMDGYKNSVYFFNSIKNSNTTESMFNYMEVMLTPYCVDVGNRSLQFMICLILRIKSSPSSSLGENPIINGKISTSDSTSSYTSSDNDEDAGAKFSRKRKLMQDTNDDISRHLDLESCEDLAGTLYSRMTLFYKMTKQISVKYTYVLKIFKSIQFFISLLQSPVSKNLISDNNAILMPGWQHPTIPNLPSKYKNSTQFIMNADASQVQRCPIYQDTISAISESKNNFNNDSNVMPGMMDNHSIQLPSIRSYTPITYNKSDVRNIEAINNSDLLKKRRTISNEPNSRISSPVLETSQQGTSSRNSPLAFQGGAFNEPLPSIEGLKRSVPSVTSMRNMGNTSPMNSIGSPNAMPYMTHVQPLSNQQPIHNNSIIGVNNTMNMNMSSGAMSPSMNIGMNLNVGLNMGMNLNMNMGNLNNIDPLSNQHNVAIKLEADNTIPSNNEDLSTLVSPQSEASSGSFVIPDFEEFLMQDSSFNNGLMIDASNLVEAVGFNPLESQDLVRMDSEIIPIDKLGMPGFQNMNGGGNFPVWN</sequence>
<keyword evidence="6" id="KW-0539">Nucleus</keyword>
<dbReference type="InterPro" id="IPR036864">
    <property type="entry name" value="Zn2-C6_fun-type_DNA-bd_sf"/>
</dbReference>
<feature type="region of interest" description="Disordered" evidence="8">
    <location>
        <begin position="1177"/>
        <end position="1220"/>
    </location>
</feature>
<evidence type="ECO:0000256" key="1">
    <source>
        <dbReference type="ARBA" id="ARBA00022723"/>
    </source>
</evidence>
<keyword evidence="5" id="KW-0804">Transcription</keyword>
<dbReference type="SUPFAM" id="SSF57701">
    <property type="entry name" value="Zn2/Cys6 DNA-binding domain"/>
    <property type="match status" value="1"/>
</dbReference>
<evidence type="ECO:0000256" key="5">
    <source>
        <dbReference type="ARBA" id="ARBA00023163"/>
    </source>
</evidence>
<feature type="compositionally biased region" description="Polar residues" evidence="8">
    <location>
        <begin position="1180"/>
        <end position="1206"/>
    </location>
</feature>
<dbReference type="FunFam" id="4.10.240.10:FF:000014">
    <property type="entry name" value="HAP1p Zinc finger transcription factor"/>
    <property type="match status" value="1"/>
</dbReference>
<dbReference type="Proteomes" id="UP000005666">
    <property type="component" value="Chromosome 2"/>
</dbReference>
<accession>G8BPV2</accession>
<dbReference type="GO" id="GO:0008270">
    <property type="term" value="F:zinc ion binding"/>
    <property type="evidence" value="ECO:0007669"/>
    <property type="project" value="InterPro"/>
</dbReference>
<organism evidence="10 11">
    <name type="scientific">Tetrapisispora phaffii (strain ATCC 24235 / CBS 4417 / NBRC 1672 / NRRL Y-8282 / UCD 70-5)</name>
    <name type="common">Yeast</name>
    <name type="synonym">Fabospora phaffii</name>
    <dbReference type="NCBI Taxonomy" id="1071381"/>
    <lineage>
        <taxon>Eukaryota</taxon>
        <taxon>Fungi</taxon>
        <taxon>Dikarya</taxon>
        <taxon>Ascomycota</taxon>
        <taxon>Saccharomycotina</taxon>
        <taxon>Saccharomycetes</taxon>
        <taxon>Saccharomycetales</taxon>
        <taxon>Saccharomycetaceae</taxon>
        <taxon>Tetrapisispora</taxon>
    </lineage>
</organism>
<keyword evidence="2" id="KW-0862">Zinc</keyword>
<feature type="compositionally biased region" description="Low complexity" evidence="8">
    <location>
        <begin position="625"/>
        <end position="634"/>
    </location>
</feature>
<dbReference type="KEGG" id="tpf:TPHA_0B03630"/>
<dbReference type="SMART" id="SM00066">
    <property type="entry name" value="GAL4"/>
    <property type="match status" value="1"/>
</dbReference>
<dbReference type="PANTHER" id="PTHR31944:SF131">
    <property type="entry name" value="HEME-RESPONSIVE ZINC FINGER TRANSCRIPTION FACTOR HAP1"/>
    <property type="match status" value="1"/>
</dbReference>
<dbReference type="GO" id="GO:0001228">
    <property type="term" value="F:DNA-binding transcription activator activity, RNA polymerase II-specific"/>
    <property type="evidence" value="ECO:0007669"/>
    <property type="project" value="TreeGrafter"/>
</dbReference>
<feature type="region of interest" description="Disordered" evidence="8">
    <location>
        <begin position="616"/>
        <end position="671"/>
    </location>
</feature>
<feature type="region of interest" description="Disordered" evidence="8">
    <location>
        <begin position="975"/>
        <end position="998"/>
    </location>
</feature>
<dbReference type="RefSeq" id="XP_003684467.1">
    <property type="nucleotide sequence ID" value="XM_003684419.1"/>
</dbReference>
<dbReference type="PROSITE" id="PS50048">
    <property type="entry name" value="ZN2_CY6_FUNGAL_2"/>
    <property type="match status" value="1"/>
</dbReference>
<dbReference type="PROSITE" id="PS00463">
    <property type="entry name" value="ZN2_CY6_FUNGAL_1"/>
    <property type="match status" value="1"/>
</dbReference>
<reference evidence="10 11" key="1">
    <citation type="journal article" date="2011" name="Proc. Natl. Acad. Sci. U.S.A.">
        <title>Evolutionary erosion of yeast sex chromosomes by mating-type switching accidents.</title>
        <authorList>
            <person name="Gordon J.L."/>
            <person name="Armisen D."/>
            <person name="Proux-Wera E."/>
            <person name="Oheigeartaigh S.S."/>
            <person name="Byrne K.P."/>
            <person name="Wolfe K.H."/>
        </authorList>
    </citation>
    <scope>NUCLEOTIDE SEQUENCE [LARGE SCALE GENOMIC DNA]</scope>
    <source>
        <strain evidence="11">ATCC 24235 / CBS 4417 / NBRC 1672 / NRRL Y-8282 / UCD 70-5</strain>
    </source>
</reference>
<dbReference type="HOGENOM" id="CLU_004380_0_0_1"/>
<evidence type="ECO:0000256" key="4">
    <source>
        <dbReference type="ARBA" id="ARBA00023125"/>
    </source>
</evidence>
<feature type="region of interest" description="Disordered" evidence="8">
    <location>
        <begin position="1"/>
        <end position="33"/>
    </location>
</feature>
<feature type="domain" description="Zn(2)-C6 fungal-type" evidence="9">
    <location>
        <begin position="44"/>
        <end position="76"/>
    </location>
</feature>
<dbReference type="GO" id="GO:0005634">
    <property type="term" value="C:nucleus"/>
    <property type="evidence" value="ECO:0007669"/>
    <property type="project" value="TreeGrafter"/>
</dbReference>
<evidence type="ECO:0000259" key="9">
    <source>
        <dbReference type="PROSITE" id="PS50048"/>
    </source>
</evidence>
<keyword evidence="3" id="KW-0805">Transcription regulation</keyword>
<feature type="compositionally biased region" description="Basic residues" evidence="8">
    <location>
        <begin position="229"/>
        <end position="250"/>
    </location>
</feature>
<evidence type="ECO:0000313" key="10">
    <source>
        <dbReference type="EMBL" id="CCE62033.1"/>
    </source>
</evidence>
<dbReference type="GeneID" id="11534881"/>
<dbReference type="Gene3D" id="4.10.240.10">
    <property type="entry name" value="Zn(2)-C6 fungal-type DNA-binding domain"/>
    <property type="match status" value="1"/>
</dbReference>
<dbReference type="OrthoDB" id="4159781at2759"/>
<dbReference type="GO" id="GO:0071456">
    <property type="term" value="P:cellular response to hypoxia"/>
    <property type="evidence" value="ECO:0007669"/>
    <property type="project" value="UniProtKB-ARBA"/>
</dbReference>
<feature type="region of interest" description="Disordered" evidence="8">
    <location>
        <begin position="352"/>
        <end position="371"/>
    </location>
</feature>
<dbReference type="Gene3D" id="1.20.5.170">
    <property type="match status" value="1"/>
</dbReference>
<feature type="compositionally biased region" description="Polar residues" evidence="8">
    <location>
        <begin position="354"/>
        <end position="365"/>
    </location>
</feature>
<dbReference type="EMBL" id="HE612857">
    <property type="protein sequence ID" value="CCE62033.1"/>
    <property type="molecule type" value="Genomic_DNA"/>
</dbReference>
<keyword evidence="7" id="KW-0175">Coiled coil</keyword>
<evidence type="ECO:0000256" key="2">
    <source>
        <dbReference type="ARBA" id="ARBA00022833"/>
    </source>
</evidence>
<dbReference type="SUPFAM" id="SSF57959">
    <property type="entry name" value="Leucine zipper domain"/>
    <property type="match status" value="1"/>
</dbReference>
<dbReference type="InterPro" id="IPR051430">
    <property type="entry name" value="Fungal_TF_Env_Response"/>
</dbReference>
<dbReference type="PANTHER" id="PTHR31944">
    <property type="entry name" value="HEME-RESPONSIVE ZINC FINGER TRANSCRIPTION FACTOR HAP1"/>
    <property type="match status" value="1"/>
</dbReference>
<feature type="coiled-coil region" evidence="7">
    <location>
        <begin position="88"/>
        <end position="115"/>
    </location>
</feature>
<feature type="region of interest" description="Disordered" evidence="8">
    <location>
        <begin position="283"/>
        <end position="305"/>
    </location>
</feature>
<dbReference type="InterPro" id="IPR001138">
    <property type="entry name" value="Zn2Cys6_DnaBD"/>
</dbReference>
<keyword evidence="11" id="KW-1185">Reference proteome</keyword>
<protein>
    <recommendedName>
        <fullName evidence="9">Zn(2)-C6 fungal-type domain-containing protein</fullName>
    </recommendedName>
</protein>
<feature type="compositionally biased region" description="Polar residues" evidence="8">
    <location>
        <begin position="292"/>
        <end position="305"/>
    </location>
</feature>
<dbReference type="InterPro" id="IPR046347">
    <property type="entry name" value="bZIP_sf"/>
</dbReference>
<dbReference type="CDD" id="cd00067">
    <property type="entry name" value="GAL4"/>
    <property type="match status" value="1"/>
</dbReference>
<dbReference type="GO" id="GO:0045892">
    <property type="term" value="P:negative regulation of DNA-templated transcription"/>
    <property type="evidence" value="ECO:0007669"/>
    <property type="project" value="UniProtKB-ARBA"/>
</dbReference>
<dbReference type="eggNOG" id="ENOG502QRPQ">
    <property type="taxonomic scope" value="Eukaryota"/>
</dbReference>
<evidence type="ECO:0000256" key="6">
    <source>
        <dbReference type="ARBA" id="ARBA00023242"/>
    </source>
</evidence>
<feature type="region of interest" description="Disordered" evidence="8">
    <location>
        <begin position="229"/>
        <end position="256"/>
    </location>
</feature>